<comment type="caution">
    <text evidence="1">The sequence shown here is derived from an EMBL/GenBank/DDBJ whole genome shotgun (WGS) entry which is preliminary data.</text>
</comment>
<evidence type="ECO:0000313" key="1">
    <source>
        <dbReference type="EMBL" id="KKP68165.1"/>
    </source>
</evidence>
<dbReference type="Proteomes" id="UP000034127">
    <property type="component" value="Unassembled WGS sequence"/>
</dbReference>
<dbReference type="EMBL" id="LBPX01000005">
    <property type="protein sequence ID" value="KKP68165.1"/>
    <property type="molecule type" value="Genomic_DNA"/>
</dbReference>
<sequence length="133" mass="15950">MKTKKKLAKNMSELVGSFQMLVKNKPPINQMYEEIRMMKFRIRPLQGNVLSVNLNNEKFIEVLWSMGKLDEFYQSEFSSLTPKNKQLFIKIFEDLHIQFQEELNRVNLLKGRYSKKPQTLEMEIYKEKNKKVN</sequence>
<gene>
    <name evidence="1" type="ORF">UR63_C0005G0005</name>
</gene>
<protein>
    <submittedName>
        <fullName evidence="1">Uncharacterized protein</fullName>
    </submittedName>
</protein>
<organism evidence="1 2">
    <name type="scientific">Candidatus Roizmanbacteria bacterium GW2011_GWC2_35_12</name>
    <dbReference type="NCBI Taxonomy" id="1618485"/>
    <lineage>
        <taxon>Bacteria</taxon>
        <taxon>Candidatus Roizmaniibacteriota</taxon>
    </lineage>
</organism>
<name>A0A0G0DYU1_9BACT</name>
<dbReference type="AlphaFoldDB" id="A0A0G0DYU1"/>
<proteinExistence type="predicted"/>
<reference evidence="1 2" key="1">
    <citation type="journal article" date="2015" name="Nature">
        <title>rRNA introns, odd ribosomes, and small enigmatic genomes across a large radiation of phyla.</title>
        <authorList>
            <person name="Brown C.T."/>
            <person name="Hug L.A."/>
            <person name="Thomas B.C."/>
            <person name="Sharon I."/>
            <person name="Castelle C.J."/>
            <person name="Singh A."/>
            <person name="Wilkins M.J."/>
            <person name="Williams K.H."/>
            <person name="Banfield J.F."/>
        </authorList>
    </citation>
    <scope>NUCLEOTIDE SEQUENCE [LARGE SCALE GENOMIC DNA]</scope>
</reference>
<accession>A0A0G0DYU1</accession>
<evidence type="ECO:0000313" key="2">
    <source>
        <dbReference type="Proteomes" id="UP000034127"/>
    </source>
</evidence>